<proteinExistence type="predicted"/>
<dbReference type="Pfam" id="PF00501">
    <property type="entry name" value="AMP-binding"/>
    <property type="match status" value="1"/>
</dbReference>
<dbReference type="Gene3D" id="3.40.50.12780">
    <property type="entry name" value="N-terminal domain of ligase-like"/>
    <property type="match status" value="1"/>
</dbReference>
<dbReference type="PANTHER" id="PTHR43767:SF7">
    <property type="entry name" value="MEDIUM_LONG-CHAIN-FATTY-ACID--COA LIGASE FADD8"/>
    <property type="match status" value="1"/>
</dbReference>
<dbReference type="Pfam" id="PF13193">
    <property type="entry name" value="AMP-binding_C"/>
    <property type="match status" value="1"/>
</dbReference>
<comment type="caution">
    <text evidence="3">The sequence shown here is derived from an EMBL/GenBank/DDBJ whole genome shotgun (WGS) entry which is preliminary data.</text>
</comment>
<keyword evidence="3" id="KW-0436">Ligase</keyword>
<organism evidence="3">
    <name type="scientific">Boseongicola sp. SB0664_bin_43</name>
    <dbReference type="NCBI Taxonomy" id="2604844"/>
    <lineage>
        <taxon>Bacteria</taxon>
        <taxon>Pseudomonadati</taxon>
        <taxon>Pseudomonadota</taxon>
        <taxon>Alphaproteobacteria</taxon>
        <taxon>Rhodobacterales</taxon>
        <taxon>Paracoccaceae</taxon>
        <taxon>Boseongicola</taxon>
    </lineage>
</organism>
<dbReference type="InterPro" id="IPR045851">
    <property type="entry name" value="AMP-bd_C_sf"/>
</dbReference>
<dbReference type="InterPro" id="IPR000873">
    <property type="entry name" value="AMP-dep_synth/lig_dom"/>
</dbReference>
<evidence type="ECO:0000313" key="3">
    <source>
        <dbReference type="EMBL" id="MXY33144.1"/>
    </source>
</evidence>
<gene>
    <name evidence="3" type="ORF">F4Y60_03450</name>
</gene>
<dbReference type="InterPro" id="IPR025110">
    <property type="entry name" value="AMP-bd_C"/>
</dbReference>
<dbReference type="AlphaFoldDB" id="A0A6B0XWU1"/>
<protein>
    <submittedName>
        <fullName evidence="3">Long-chain fatty acid--CoA ligase</fullName>
    </submittedName>
</protein>
<sequence length="509" mass="54845">MPEPLFPFEFVRSQAARTPDAPAVSDARETWNYARLVAEVDAMATALQALTGEARPRVAVCGNNTIEHAVTALAVHASGGIIVPINARNSAAEVGAQISRVEPAVIFTEAKTAHLFGTCTQPKIAGKPFDGADRDARDLRAEFAGRKPVWPEVTPEDVNGIKFTGGTSGTPKAVEQSFRCVTTLIQTMVEGFGFDAGDRHLCVAPISHGAGTLMVPVLSKGGMNYLVETPTPEHVLSLLEDGTGTTTFVPPTLIYAIIDAAKGRRPGFPELRHVIYGAAPMPPEKVAEARSFFRGKLEAVYGQTEMPVVMSILTAEEMADDANVASAGRITPHCDVRIVDPQGRFVGPNVPGEIVGRGPLMMNGYYMMPEETANAIVDGWLHTGDVGYLDERGYLFIKDRLRDVIISGGFNVYPIEVEDALVQHPAVRECVVFGVPDDKWGERVEAALELVEGAKADQDQIIAFARELIGAVKVPKRIHILQDLPRSPVGKVVREEAKALAMRQPEAVA</sequence>
<dbReference type="EMBL" id="VXRY01000134">
    <property type="protein sequence ID" value="MXY33144.1"/>
    <property type="molecule type" value="Genomic_DNA"/>
</dbReference>
<dbReference type="InterPro" id="IPR042099">
    <property type="entry name" value="ANL_N_sf"/>
</dbReference>
<reference evidence="3" key="1">
    <citation type="submission" date="2019-09" db="EMBL/GenBank/DDBJ databases">
        <title>Characterisation of the sponge microbiome using genome-centric metagenomics.</title>
        <authorList>
            <person name="Engelberts J.P."/>
            <person name="Robbins S.J."/>
            <person name="De Goeij J.M."/>
            <person name="Aranda M."/>
            <person name="Bell S.C."/>
            <person name="Webster N.S."/>
        </authorList>
    </citation>
    <scope>NUCLEOTIDE SEQUENCE</scope>
    <source>
        <strain evidence="3">SB0664_bin_43</strain>
    </source>
</reference>
<evidence type="ECO:0000259" key="2">
    <source>
        <dbReference type="Pfam" id="PF13193"/>
    </source>
</evidence>
<evidence type="ECO:0000259" key="1">
    <source>
        <dbReference type="Pfam" id="PF00501"/>
    </source>
</evidence>
<name>A0A6B0XWU1_9RHOB</name>
<dbReference type="InterPro" id="IPR050237">
    <property type="entry name" value="ATP-dep_AMP-bd_enzyme"/>
</dbReference>
<dbReference type="GO" id="GO:0016877">
    <property type="term" value="F:ligase activity, forming carbon-sulfur bonds"/>
    <property type="evidence" value="ECO:0007669"/>
    <property type="project" value="UniProtKB-ARBA"/>
</dbReference>
<dbReference type="PANTHER" id="PTHR43767">
    <property type="entry name" value="LONG-CHAIN-FATTY-ACID--COA LIGASE"/>
    <property type="match status" value="1"/>
</dbReference>
<accession>A0A6B0XWU1</accession>
<dbReference type="PROSITE" id="PS00455">
    <property type="entry name" value="AMP_BINDING"/>
    <property type="match status" value="1"/>
</dbReference>
<dbReference type="Gene3D" id="3.30.300.30">
    <property type="match status" value="1"/>
</dbReference>
<dbReference type="SUPFAM" id="SSF56801">
    <property type="entry name" value="Acetyl-CoA synthetase-like"/>
    <property type="match status" value="1"/>
</dbReference>
<dbReference type="InterPro" id="IPR020845">
    <property type="entry name" value="AMP-binding_CS"/>
</dbReference>
<feature type="domain" description="AMP-dependent synthetase/ligase" evidence="1">
    <location>
        <begin position="12"/>
        <end position="366"/>
    </location>
</feature>
<feature type="domain" description="AMP-binding enzyme C-terminal" evidence="2">
    <location>
        <begin position="416"/>
        <end position="491"/>
    </location>
</feature>